<keyword evidence="7 13" id="KW-0067">ATP-binding</keyword>
<evidence type="ECO:0000256" key="13">
    <source>
        <dbReference type="HAMAP-Rule" id="MF_00036"/>
    </source>
</evidence>
<dbReference type="InterPro" id="IPR050058">
    <property type="entry name" value="Ala-tRNA_ligase"/>
</dbReference>
<organism evidence="16 17">
    <name type="scientific">Thermodesulfitimonas autotrophica</name>
    <dbReference type="NCBI Taxonomy" id="1894989"/>
    <lineage>
        <taxon>Bacteria</taxon>
        <taxon>Bacillati</taxon>
        <taxon>Bacillota</taxon>
        <taxon>Clostridia</taxon>
        <taxon>Thermoanaerobacterales</taxon>
        <taxon>Thermoanaerobacteraceae</taxon>
        <taxon>Thermodesulfitimonas</taxon>
    </lineage>
</organism>
<evidence type="ECO:0000256" key="7">
    <source>
        <dbReference type="ARBA" id="ARBA00022840"/>
    </source>
</evidence>
<comment type="cofactor">
    <cofactor evidence="13">
        <name>Zn(2+)</name>
        <dbReference type="ChEBI" id="CHEBI:29105"/>
    </cofactor>
    <text evidence="13">Binds 1 zinc ion per subunit.</text>
</comment>
<dbReference type="PRINTS" id="PR00980">
    <property type="entry name" value="TRNASYNTHALA"/>
</dbReference>
<dbReference type="PROSITE" id="PS50860">
    <property type="entry name" value="AA_TRNA_LIGASE_II_ALA"/>
    <property type="match status" value="1"/>
</dbReference>
<feature type="binding site" evidence="13">
    <location>
        <position position="562"/>
    </location>
    <ligand>
        <name>Zn(2+)</name>
        <dbReference type="ChEBI" id="CHEBI:29105"/>
    </ligand>
</feature>
<dbReference type="OrthoDB" id="9803884at2"/>
<evidence type="ECO:0000259" key="15">
    <source>
        <dbReference type="PROSITE" id="PS50860"/>
    </source>
</evidence>
<gene>
    <name evidence="13" type="primary">alaS</name>
    <name evidence="16" type="ORF">EDD75_1173</name>
</gene>
<dbReference type="HAMAP" id="MF_00036_B">
    <property type="entry name" value="Ala_tRNA_synth_B"/>
    <property type="match status" value="1"/>
</dbReference>
<dbReference type="InterPro" id="IPR003156">
    <property type="entry name" value="DHHA1_dom"/>
</dbReference>
<feature type="binding site" evidence="13">
    <location>
        <position position="566"/>
    </location>
    <ligand>
        <name>Zn(2+)</name>
        <dbReference type="ChEBI" id="CHEBI:29105"/>
    </ligand>
</feature>
<dbReference type="SMART" id="SM00863">
    <property type="entry name" value="tRNA_SAD"/>
    <property type="match status" value="1"/>
</dbReference>
<dbReference type="FunFam" id="3.30.54.20:FF:000001">
    <property type="entry name" value="Alanine--tRNA ligase"/>
    <property type="match status" value="1"/>
</dbReference>
<dbReference type="GO" id="GO:0004813">
    <property type="term" value="F:alanine-tRNA ligase activity"/>
    <property type="evidence" value="ECO:0007669"/>
    <property type="project" value="UniProtKB-UniRule"/>
</dbReference>
<dbReference type="GO" id="GO:0005829">
    <property type="term" value="C:cytosol"/>
    <property type="evidence" value="ECO:0007669"/>
    <property type="project" value="TreeGrafter"/>
</dbReference>
<dbReference type="PANTHER" id="PTHR11777">
    <property type="entry name" value="ALANYL-TRNA SYNTHETASE"/>
    <property type="match status" value="1"/>
</dbReference>
<dbReference type="Pfam" id="PF07973">
    <property type="entry name" value="tRNA_SAD"/>
    <property type="match status" value="1"/>
</dbReference>
<evidence type="ECO:0000256" key="5">
    <source>
        <dbReference type="ARBA" id="ARBA00022741"/>
    </source>
</evidence>
<name>A0A3N5BFP9_9THEO</name>
<dbReference type="EMBL" id="RKRE01000002">
    <property type="protein sequence ID" value="RPF46912.1"/>
    <property type="molecule type" value="Genomic_DNA"/>
</dbReference>
<dbReference type="NCBIfam" id="TIGR00344">
    <property type="entry name" value="alaS"/>
    <property type="match status" value="1"/>
</dbReference>
<evidence type="ECO:0000256" key="11">
    <source>
        <dbReference type="ARBA" id="ARBA00024779"/>
    </source>
</evidence>
<evidence type="ECO:0000256" key="10">
    <source>
        <dbReference type="ARBA" id="ARBA00023146"/>
    </source>
</evidence>
<dbReference type="Gene3D" id="3.30.930.10">
    <property type="entry name" value="Bira Bifunctional Protein, Domain 2"/>
    <property type="match status" value="1"/>
</dbReference>
<keyword evidence="13" id="KW-0963">Cytoplasm</keyword>
<keyword evidence="9 13" id="KW-0648">Protein biosynthesis</keyword>
<dbReference type="FunFam" id="3.30.930.10:FF:000004">
    <property type="entry name" value="Alanine--tRNA ligase"/>
    <property type="match status" value="1"/>
</dbReference>
<keyword evidence="17" id="KW-1185">Reference proteome</keyword>
<dbReference type="Proteomes" id="UP000282654">
    <property type="component" value="Unassembled WGS sequence"/>
</dbReference>
<comment type="subcellular location">
    <subcellularLocation>
        <location evidence="13">Cytoplasm</location>
    </subcellularLocation>
</comment>
<dbReference type="Gene3D" id="3.30.980.10">
    <property type="entry name" value="Threonyl-trna Synthetase, Chain A, domain 2"/>
    <property type="match status" value="1"/>
</dbReference>
<evidence type="ECO:0000256" key="12">
    <source>
        <dbReference type="ARBA" id="ARBA00048300"/>
    </source>
</evidence>
<dbReference type="GO" id="GO:0016740">
    <property type="term" value="F:transferase activity"/>
    <property type="evidence" value="ECO:0007669"/>
    <property type="project" value="UniProtKB-ARBA"/>
</dbReference>
<keyword evidence="5 13" id="KW-0547">Nucleotide-binding</keyword>
<dbReference type="Gene3D" id="3.30.54.20">
    <property type="match status" value="1"/>
</dbReference>
<dbReference type="InterPro" id="IPR009000">
    <property type="entry name" value="Transl_B-barrel_sf"/>
</dbReference>
<comment type="domain">
    <text evidence="13">Consists of three domains; the N-terminal catalytic domain, the editing domain and the C-terminal C-Ala domain. The editing domain removes incorrectly charged amino acids, while the C-Ala domain, along with tRNA(Ala), serves as a bridge to cooperatively bring together the editing and aminoacylation centers thus stimulating deacylation of misacylated tRNAs.</text>
</comment>
<comment type="function">
    <text evidence="11 13">Catalyzes the attachment of alanine to tRNA(Ala) in a two-step reaction: alanine is first activated by ATP to form Ala-AMP and then transferred to the acceptor end of tRNA(Ala). Also edits incorrectly charged Ser-tRNA(Ala) and Gly-tRNA(Ala) via its editing domain.</text>
</comment>
<dbReference type="SUPFAM" id="SSF50447">
    <property type="entry name" value="Translation proteins"/>
    <property type="match status" value="1"/>
</dbReference>
<dbReference type="GO" id="GO:0005524">
    <property type="term" value="F:ATP binding"/>
    <property type="evidence" value="ECO:0007669"/>
    <property type="project" value="UniProtKB-UniRule"/>
</dbReference>
<accession>A0A3N5BFP9</accession>
<dbReference type="GO" id="GO:0140096">
    <property type="term" value="F:catalytic activity, acting on a protein"/>
    <property type="evidence" value="ECO:0007669"/>
    <property type="project" value="UniProtKB-ARBA"/>
</dbReference>
<evidence type="ECO:0000256" key="6">
    <source>
        <dbReference type="ARBA" id="ARBA00022833"/>
    </source>
</evidence>
<dbReference type="GO" id="GO:0002161">
    <property type="term" value="F:aminoacyl-tRNA deacylase activity"/>
    <property type="evidence" value="ECO:0007669"/>
    <property type="project" value="TreeGrafter"/>
</dbReference>
<evidence type="ECO:0000256" key="9">
    <source>
        <dbReference type="ARBA" id="ARBA00022917"/>
    </source>
</evidence>
<evidence type="ECO:0000256" key="1">
    <source>
        <dbReference type="ARBA" id="ARBA00008226"/>
    </source>
</evidence>
<dbReference type="InterPro" id="IPR018164">
    <property type="entry name" value="Ala-tRNA-synth_IIc_N"/>
</dbReference>
<dbReference type="Gene3D" id="3.10.310.40">
    <property type="match status" value="1"/>
</dbReference>
<feature type="coiled-coil region" evidence="14">
    <location>
        <begin position="730"/>
        <end position="757"/>
    </location>
</feature>
<keyword evidence="6 13" id="KW-0862">Zinc</keyword>
<dbReference type="Pfam" id="PF01411">
    <property type="entry name" value="tRNA-synt_2c"/>
    <property type="match status" value="1"/>
</dbReference>
<feature type="domain" description="Alanyl-transfer RNA synthetases family profile" evidence="15">
    <location>
        <begin position="1"/>
        <end position="707"/>
    </location>
</feature>
<dbReference type="GO" id="GO:0000049">
    <property type="term" value="F:tRNA binding"/>
    <property type="evidence" value="ECO:0007669"/>
    <property type="project" value="UniProtKB-KW"/>
</dbReference>
<dbReference type="InterPro" id="IPR023033">
    <property type="entry name" value="Ala_tRNA_ligase_euk/bac"/>
</dbReference>
<protein>
    <recommendedName>
        <fullName evidence="13">Alanine--tRNA ligase</fullName>
        <ecNumber evidence="13">6.1.1.7</ecNumber>
    </recommendedName>
    <alternativeName>
        <fullName evidence="13">Alanyl-tRNA synthetase</fullName>
        <shortName evidence="13">AlaRS</shortName>
    </alternativeName>
</protein>
<dbReference type="SUPFAM" id="SSF101353">
    <property type="entry name" value="Putative anticodon-binding domain of alanyl-tRNA synthetase (AlaRS)"/>
    <property type="match status" value="1"/>
</dbReference>
<keyword evidence="4 13" id="KW-0479">Metal-binding</keyword>
<dbReference type="Gene3D" id="6.10.250.550">
    <property type="match status" value="1"/>
</dbReference>
<dbReference type="GO" id="GO:0006419">
    <property type="term" value="P:alanyl-tRNA aminoacylation"/>
    <property type="evidence" value="ECO:0007669"/>
    <property type="project" value="UniProtKB-UniRule"/>
</dbReference>
<dbReference type="PANTHER" id="PTHR11777:SF9">
    <property type="entry name" value="ALANINE--TRNA LIGASE, CYTOPLASMIC"/>
    <property type="match status" value="1"/>
</dbReference>
<keyword evidence="14" id="KW-0175">Coiled coil</keyword>
<evidence type="ECO:0000256" key="14">
    <source>
        <dbReference type="SAM" id="Coils"/>
    </source>
</evidence>
<evidence type="ECO:0000313" key="16">
    <source>
        <dbReference type="EMBL" id="RPF46912.1"/>
    </source>
</evidence>
<keyword evidence="8 13" id="KW-0694">RNA-binding</keyword>
<feature type="binding site" evidence="13">
    <location>
        <position position="668"/>
    </location>
    <ligand>
        <name>Zn(2+)</name>
        <dbReference type="ChEBI" id="CHEBI:29105"/>
    </ligand>
</feature>
<keyword evidence="3 13" id="KW-0436">Ligase</keyword>
<dbReference type="SUPFAM" id="SSF55681">
    <property type="entry name" value="Class II aaRS and biotin synthetases"/>
    <property type="match status" value="1"/>
</dbReference>
<proteinExistence type="inferred from homology"/>
<dbReference type="InterPro" id="IPR002318">
    <property type="entry name" value="Ala-tRNA-lgiase_IIc"/>
</dbReference>
<dbReference type="InterPro" id="IPR045864">
    <property type="entry name" value="aa-tRNA-synth_II/BPL/LPL"/>
</dbReference>
<reference evidence="16 17" key="1">
    <citation type="submission" date="2018-11" db="EMBL/GenBank/DDBJ databases">
        <title>Genomic Encyclopedia of Type Strains, Phase IV (KMG-IV): sequencing the most valuable type-strain genomes for metagenomic binning, comparative biology and taxonomic classification.</title>
        <authorList>
            <person name="Goeker M."/>
        </authorList>
    </citation>
    <scope>NUCLEOTIDE SEQUENCE [LARGE SCALE GENOMIC DNA]</scope>
    <source>
        <strain evidence="16 17">DSM 102936</strain>
    </source>
</reference>
<dbReference type="InterPro" id="IPR018163">
    <property type="entry name" value="Thr/Ala-tRNA-synth_IIc_edit"/>
</dbReference>
<dbReference type="InterPro" id="IPR012947">
    <property type="entry name" value="tRNA_SAD"/>
</dbReference>
<dbReference type="EC" id="6.1.1.7" evidence="13"/>
<evidence type="ECO:0000256" key="4">
    <source>
        <dbReference type="ARBA" id="ARBA00022723"/>
    </source>
</evidence>
<dbReference type="CDD" id="cd00673">
    <property type="entry name" value="AlaRS_core"/>
    <property type="match status" value="1"/>
</dbReference>
<dbReference type="FunFam" id="3.30.980.10:FF:000004">
    <property type="entry name" value="Alanine--tRNA ligase, cytoplasmic"/>
    <property type="match status" value="1"/>
</dbReference>
<comment type="catalytic activity">
    <reaction evidence="12 13">
        <text>tRNA(Ala) + L-alanine + ATP = L-alanyl-tRNA(Ala) + AMP + diphosphate</text>
        <dbReference type="Rhea" id="RHEA:12540"/>
        <dbReference type="Rhea" id="RHEA-COMP:9657"/>
        <dbReference type="Rhea" id="RHEA-COMP:9923"/>
        <dbReference type="ChEBI" id="CHEBI:30616"/>
        <dbReference type="ChEBI" id="CHEBI:33019"/>
        <dbReference type="ChEBI" id="CHEBI:57972"/>
        <dbReference type="ChEBI" id="CHEBI:78442"/>
        <dbReference type="ChEBI" id="CHEBI:78497"/>
        <dbReference type="ChEBI" id="CHEBI:456215"/>
        <dbReference type="EC" id="6.1.1.7"/>
    </reaction>
</comment>
<evidence type="ECO:0000256" key="3">
    <source>
        <dbReference type="ARBA" id="ARBA00022598"/>
    </source>
</evidence>
<dbReference type="AlphaFoldDB" id="A0A3N5BFP9"/>
<dbReference type="GO" id="GO:0008270">
    <property type="term" value="F:zinc ion binding"/>
    <property type="evidence" value="ECO:0007669"/>
    <property type="project" value="UniProtKB-UniRule"/>
</dbReference>
<dbReference type="Gene3D" id="2.40.30.130">
    <property type="match status" value="1"/>
</dbReference>
<evidence type="ECO:0000256" key="8">
    <source>
        <dbReference type="ARBA" id="ARBA00022884"/>
    </source>
</evidence>
<dbReference type="FunFam" id="3.10.310.40:FF:000001">
    <property type="entry name" value="Alanine--tRNA ligase"/>
    <property type="match status" value="1"/>
</dbReference>
<keyword evidence="2 13" id="KW-0820">tRNA-binding</keyword>
<dbReference type="SUPFAM" id="SSF55186">
    <property type="entry name" value="ThrRS/AlaRS common domain"/>
    <property type="match status" value="1"/>
</dbReference>
<dbReference type="InterPro" id="IPR018162">
    <property type="entry name" value="Ala-tRNA-ligase_IIc_anticod-bd"/>
</dbReference>
<dbReference type="InterPro" id="IPR018165">
    <property type="entry name" value="Ala-tRNA-synth_IIc_core"/>
</dbReference>
<sequence>MESEEIRQLFLDFFAAREHRVLPSASLIPANDPSLLWTAAGMVPFKPYFTGTAEPEHRRVATCQKCLRTPDIESVGKTARHLTFFEMLGNFSFGDYFKEEAIPWAWELVTKRFGLSPEQLWVSVYLDDDEAYHLWRKVGVPEARIVRLGKETNFWEIGVGPCGPCSEIHFDFGPEHSCGPDCGVGCDCDRFLEIWNLVFIQFYRDEAGNYSPLAQKGIDTGMGLERIATVLQGGKTAFDTDLFRDVIEEIAEVLKVDYGAGGDVGRAVKVIADHTRAVTFAIADGALPSNEGRGYVIRRLLRRAIRFGKLFGCEEPFLDRVAVRVIDKMGAVYPELGQQKRHILRTIRIEEGRFLETLSLGTEILNRMIADARAQGQRTLSGEAAFKLYDTYGFPLELTEEICAEEGLTVDRQGFATAMAQQRERARQARETTEYLGERERFYREARDAGIGSRFTGYYALEEPARVLLMVKNGRRVAAAEKGETVEVVLDATPFYAEAGGQVCDTGVFTGPGLLAEIEHVDRPVENIIVHRVKVVAGTLTEGNIVTASVDAPRRKQTARNHTATHLLHQSLKAVLGAHVNQAGSLVAPDRLRFDFTHYEALTPEELERVEAMVNQAILAAIPVETFETTLAEARAMGAVALFGEKYGERVRVVKIGEFSIELCGGTHLKNTAEAGFFKIVTEGSVASGVRRIEAVTGEAALSYINGILRDYQEIAAILKVAPRNLAAAVKALADQVKELARENEALKDRLAAGEVQDLLQRVEVIDGVNVLASRVGTAEMPRLRSLIDVLRERLGSGVFILGGVAEDKVSLIVAVTPDLVKRGLHAGMLVKELAKLVDGGGGGRPELAQAGGKNPAGLEEALRFGRTLVQEKLRGQR</sequence>
<evidence type="ECO:0000313" key="17">
    <source>
        <dbReference type="Proteomes" id="UP000282654"/>
    </source>
</evidence>
<feature type="binding site" evidence="13">
    <location>
        <position position="664"/>
    </location>
    <ligand>
        <name>Zn(2+)</name>
        <dbReference type="ChEBI" id="CHEBI:29105"/>
    </ligand>
</feature>
<keyword evidence="10 13" id="KW-0030">Aminoacyl-tRNA synthetase</keyword>
<comment type="caution">
    <text evidence="16">The sequence shown here is derived from an EMBL/GenBank/DDBJ whole genome shotgun (WGS) entry which is preliminary data.</text>
</comment>
<evidence type="ECO:0000256" key="2">
    <source>
        <dbReference type="ARBA" id="ARBA00022555"/>
    </source>
</evidence>
<dbReference type="Pfam" id="PF02272">
    <property type="entry name" value="DHHA1"/>
    <property type="match status" value="1"/>
</dbReference>
<comment type="similarity">
    <text evidence="1 13">Belongs to the class-II aminoacyl-tRNA synthetase family.</text>
</comment>
<dbReference type="RefSeq" id="WP_123930390.1">
    <property type="nucleotide sequence ID" value="NZ_RKRE01000002.1"/>
</dbReference>